<proteinExistence type="predicted"/>
<dbReference type="STRING" id="709015.GCA_000472485_04312"/>
<dbReference type="RefSeq" id="WP_025609481.1">
    <property type="nucleotide sequence ID" value="NZ_CP021235.1"/>
</dbReference>
<dbReference type="OrthoDB" id="854143at2"/>
<dbReference type="KEGG" id="pact:CA264_00670"/>
<feature type="transmembrane region" description="Helical" evidence="1">
    <location>
        <begin position="43"/>
        <end position="72"/>
    </location>
</feature>
<sequence>MEFLIGDVILVLIGKAYLYLRFRNKEKVKQELSRKYEGQFRNAGVVLLIDALMAVLIVAFVALIAAVLYFAVS</sequence>
<gene>
    <name evidence="2" type="ORF">CA264_00670</name>
</gene>
<name>A0A1X9YMH9_9BACT</name>
<reference evidence="3" key="1">
    <citation type="submission" date="2017-05" db="EMBL/GenBank/DDBJ databases">
        <authorList>
            <person name="Ray J."/>
            <person name="Price M."/>
            <person name="Deutschbauer A."/>
        </authorList>
    </citation>
    <scope>NUCLEOTIDE SEQUENCE [LARGE SCALE GENOMIC DNA]</scope>
    <source>
        <strain evidence="3">DSM 19842</strain>
    </source>
</reference>
<dbReference type="Proteomes" id="UP000266292">
    <property type="component" value="Chromosome"/>
</dbReference>
<evidence type="ECO:0000256" key="1">
    <source>
        <dbReference type="SAM" id="Phobius"/>
    </source>
</evidence>
<evidence type="ECO:0000313" key="2">
    <source>
        <dbReference type="EMBL" id="ARS34069.1"/>
    </source>
</evidence>
<keyword evidence="1" id="KW-0472">Membrane</keyword>
<accession>A0A1X9YMH9</accession>
<organism evidence="2 3">
    <name type="scientific">Pontibacter actiniarum</name>
    <dbReference type="NCBI Taxonomy" id="323450"/>
    <lineage>
        <taxon>Bacteria</taxon>
        <taxon>Pseudomonadati</taxon>
        <taxon>Bacteroidota</taxon>
        <taxon>Cytophagia</taxon>
        <taxon>Cytophagales</taxon>
        <taxon>Hymenobacteraceae</taxon>
        <taxon>Pontibacter</taxon>
    </lineage>
</organism>
<keyword evidence="1" id="KW-1133">Transmembrane helix</keyword>
<dbReference type="EMBL" id="CP021235">
    <property type="protein sequence ID" value="ARS34069.1"/>
    <property type="molecule type" value="Genomic_DNA"/>
</dbReference>
<evidence type="ECO:0000313" key="3">
    <source>
        <dbReference type="Proteomes" id="UP000266292"/>
    </source>
</evidence>
<keyword evidence="3" id="KW-1185">Reference proteome</keyword>
<protein>
    <submittedName>
        <fullName evidence="2">Uncharacterized protein</fullName>
    </submittedName>
</protein>
<dbReference type="AlphaFoldDB" id="A0A1X9YMH9"/>
<keyword evidence="1" id="KW-0812">Transmembrane</keyword>
<feature type="transmembrane region" description="Helical" evidence="1">
    <location>
        <begin position="6"/>
        <end position="22"/>
    </location>
</feature>